<dbReference type="EMBL" id="JAGMUV010000001">
    <property type="protein sequence ID" value="KAH7175194.1"/>
    <property type="molecule type" value="Genomic_DNA"/>
</dbReference>
<evidence type="ECO:0000256" key="2">
    <source>
        <dbReference type="SAM" id="MobiDB-lite"/>
    </source>
</evidence>
<dbReference type="InterPro" id="IPR052210">
    <property type="entry name" value="LysM1-like"/>
</dbReference>
<dbReference type="GO" id="GO:0008061">
    <property type="term" value="F:chitin binding"/>
    <property type="evidence" value="ECO:0007669"/>
    <property type="project" value="InterPro"/>
</dbReference>
<dbReference type="Proteomes" id="UP000738349">
    <property type="component" value="Unassembled WGS sequence"/>
</dbReference>
<feature type="region of interest" description="Disordered" evidence="2">
    <location>
        <begin position="32"/>
        <end position="58"/>
    </location>
</feature>
<evidence type="ECO:0000313" key="3">
    <source>
        <dbReference type="EMBL" id="KAH7175194.1"/>
    </source>
</evidence>
<dbReference type="OrthoDB" id="5985073at2759"/>
<gene>
    <name evidence="3" type="ORF">EDB81DRAFT_835732</name>
</gene>
<organism evidence="3 4">
    <name type="scientific">Dactylonectria macrodidyma</name>
    <dbReference type="NCBI Taxonomy" id="307937"/>
    <lineage>
        <taxon>Eukaryota</taxon>
        <taxon>Fungi</taxon>
        <taxon>Dikarya</taxon>
        <taxon>Ascomycota</taxon>
        <taxon>Pezizomycotina</taxon>
        <taxon>Sordariomycetes</taxon>
        <taxon>Hypocreomycetidae</taxon>
        <taxon>Hypocreales</taxon>
        <taxon>Nectriaceae</taxon>
        <taxon>Dactylonectria</taxon>
    </lineage>
</organism>
<sequence>MAQFFAWNPAVSEDCLTNFWLGSAYCVGVSSSPTSTTASATTTTSCAPTPPAETHAGQPSNCNKWDVVEDGGTEDCLTDFWLGYAYCVGVSES</sequence>
<reference evidence="3" key="1">
    <citation type="journal article" date="2021" name="Nat. Commun.">
        <title>Genetic determinants of endophytism in the Arabidopsis root mycobiome.</title>
        <authorList>
            <person name="Mesny F."/>
            <person name="Miyauchi S."/>
            <person name="Thiergart T."/>
            <person name="Pickel B."/>
            <person name="Atanasova L."/>
            <person name="Karlsson M."/>
            <person name="Huettel B."/>
            <person name="Barry K.W."/>
            <person name="Haridas S."/>
            <person name="Chen C."/>
            <person name="Bauer D."/>
            <person name="Andreopoulos W."/>
            <person name="Pangilinan J."/>
            <person name="LaButti K."/>
            <person name="Riley R."/>
            <person name="Lipzen A."/>
            <person name="Clum A."/>
            <person name="Drula E."/>
            <person name="Henrissat B."/>
            <person name="Kohler A."/>
            <person name="Grigoriev I.V."/>
            <person name="Martin F.M."/>
            <person name="Hacquard S."/>
        </authorList>
    </citation>
    <scope>NUCLEOTIDE SEQUENCE</scope>
    <source>
        <strain evidence="3">MPI-CAGE-AT-0147</strain>
    </source>
</reference>
<accession>A0A9P9FQ59</accession>
<protein>
    <submittedName>
        <fullName evidence="3">LysM domain-containing protein</fullName>
    </submittedName>
</protein>
<evidence type="ECO:0000256" key="1">
    <source>
        <dbReference type="ARBA" id="ARBA00044955"/>
    </source>
</evidence>
<proteinExistence type="inferred from homology"/>
<dbReference type="AlphaFoldDB" id="A0A9P9FQ59"/>
<dbReference type="InterPro" id="IPR036779">
    <property type="entry name" value="LysM_dom_sf"/>
</dbReference>
<comment type="similarity">
    <text evidence="1">Belongs to the secreted LysM effector family.</text>
</comment>
<evidence type="ECO:0000313" key="4">
    <source>
        <dbReference type="Proteomes" id="UP000738349"/>
    </source>
</evidence>
<dbReference type="PANTHER" id="PTHR34997:SF1">
    <property type="entry name" value="PEPTIDOGLYCAN-BINDING LYSIN DOMAIN"/>
    <property type="match status" value="1"/>
</dbReference>
<feature type="compositionally biased region" description="Low complexity" evidence="2">
    <location>
        <begin position="32"/>
        <end position="47"/>
    </location>
</feature>
<dbReference type="Gene3D" id="3.10.350.10">
    <property type="entry name" value="LysM domain"/>
    <property type="match status" value="1"/>
</dbReference>
<comment type="caution">
    <text evidence="3">The sequence shown here is derived from an EMBL/GenBank/DDBJ whole genome shotgun (WGS) entry which is preliminary data.</text>
</comment>
<dbReference type="PANTHER" id="PTHR34997">
    <property type="entry name" value="AM15"/>
    <property type="match status" value="1"/>
</dbReference>
<keyword evidence="4" id="KW-1185">Reference proteome</keyword>
<name>A0A9P9FQ59_9HYPO</name>